<protein>
    <submittedName>
        <fullName evidence="3">SDR family NAD(P)-dependent oxidoreductase</fullName>
        <ecNumber evidence="3">1.1.1.-</ecNumber>
    </submittedName>
</protein>
<dbReference type="EMBL" id="JBHSFZ010000058">
    <property type="protein sequence ID" value="MFC4595826.1"/>
    <property type="molecule type" value="Genomic_DNA"/>
</dbReference>
<evidence type="ECO:0000313" key="3">
    <source>
        <dbReference type="EMBL" id="MFC4595826.1"/>
    </source>
</evidence>
<keyword evidence="4" id="KW-1185">Reference proteome</keyword>
<dbReference type="Gene3D" id="3.40.50.720">
    <property type="entry name" value="NAD(P)-binding Rossmann-like Domain"/>
    <property type="match status" value="1"/>
</dbReference>
<evidence type="ECO:0000313" key="4">
    <source>
        <dbReference type="Proteomes" id="UP001595957"/>
    </source>
</evidence>
<dbReference type="SUPFAM" id="SSF51735">
    <property type="entry name" value="NAD(P)-binding Rossmann-fold domains"/>
    <property type="match status" value="1"/>
</dbReference>
<evidence type="ECO:0000256" key="2">
    <source>
        <dbReference type="ARBA" id="ARBA00023002"/>
    </source>
</evidence>
<keyword evidence="2 3" id="KW-0560">Oxidoreductase</keyword>
<dbReference type="PRINTS" id="PR00081">
    <property type="entry name" value="GDHRDH"/>
</dbReference>
<gene>
    <name evidence="3" type="ORF">ACFO3E_16820</name>
</gene>
<dbReference type="Proteomes" id="UP001595957">
    <property type="component" value="Unassembled WGS sequence"/>
</dbReference>
<reference evidence="4" key="1">
    <citation type="journal article" date="2019" name="Int. J. Syst. Evol. Microbiol.">
        <title>The Global Catalogue of Microorganisms (GCM) 10K type strain sequencing project: providing services to taxonomists for standard genome sequencing and annotation.</title>
        <authorList>
            <consortium name="The Broad Institute Genomics Platform"/>
            <consortium name="The Broad Institute Genome Sequencing Center for Infectious Disease"/>
            <person name="Wu L."/>
            <person name="Ma J."/>
        </authorList>
    </citation>
    <scope>NUCLEOTIDE SEQUENCE [LARGE SCALE GENOMIC DNA]</scope>
    <source>
        <strain evidence="4">NBRC 103632</strain>
    </source>
</reference>
<organism evidence="3 4">
    <name type="scientific">Sphingobium tyrosinilyticum</name>
    <dbReference type="NCBI Taxonomy" id="2715436"/>
    <lineage>
        <taxon>Bacteria</taxon>
        <taxon>Pseudomonadati</taxon>
        <taxon>Pseudomonadota</taxon>
        <taxon>Alphaproteobacteria</taxon>
        <taxon>Sphingomonadales</taxon>
        <taxon>Sphingomonadaceae</taxon>
        <taxon>Sphingobium</taxon>
    </lineage>
</organism>
<dbReference type="GO" id="GO:0016491">
    <property type="term" value="F:oxidoreductase activity"/>
    <property type="evidence" value="ECO:0007669"/>
    <property type="project" value="UniProtKB-KW"/>
</dbReference>
<dbReference type="Pfam" id="PF13561">
    <property type="entry name" value="adh_short_C2"/>
    <property type="match status" value="1"/>
</dbReference>
<name>A0ABV9F1N7_9SPHN</name>
<accession>A0ABV9F1N7</accession>
<dbReference type="PANTHER" id="PTHR43639">
    <property type="entry name" value="OXIDOREDUCTASE, SHORT-CHAIN DEHYDROGENASE/REDUCTASE FAMILY (AFU_ORTHOLOGUE AFUA_5G02870)"/>
    <property type="match status" value="1"/>
</dbReference>
<proteinExistence type="inferred from homology"/>
<dbReference type="RefSeq" id="WP_380806503.1">
    <property type="nucleotide sequence ID" value="NZ_JBHSFZ010000058.1"/>
</dbReference>
<comment type="similarity">
    <text evidence="1">Belongs to the short-chain dehydrogenases/reductases (SDR) family.</text>
</comment>
<evidence type="ECO:0000256" key="1">
    <source>
        <dbReference type="ARBA" id="ARBA00006484"/>
    </source>
</evidence>
<dbReference type="InterPro" id="IPR002347">
    <property type="entry name" value="SDR_fam"/>
</dbReference>
<dbReference type="CDD" id="cd05233">
    <property type="entry name" value="SDR_c"/>
    <property type="match status" value="1"/>
</dbReference>
<comment type="caution">
    <text evidence="3">The sequence shown here is derived from an EMBL/GenBank/DDBJ whole genome shotgun (WGS) entry which is preliminary data.</text>
</comment>
<dbReference type="PANTHER" id="PTHR43639:SF1">
    <property type="entry name" value="SHORT-CHAIN DEHYDROGENASE_REDUCTASE FAMILY PROTEIN"/>
    <property type="match status" value="1"/>
</dbReference>
<sequence>MSGTPPILLVTGATGAIGGEIAAQAAESGRRIAVHGRSEDSVASAIDQLRLRCPEASLFPAPADFDRPDAITKLIDGLAAAGPIGSVIHCAVSGAPGVTGGFPTTNPSAFAVLADATLARFQQLCFAALPHLAIQGGTIVTLAADSGRFAAPNQSLLAGAYGGMMSFVRSLALEVAHHGVRVHCLSPSFVEGTPIFDAFAGSGSRAESARNRAGLGLPQPKDIAPIALFLCGPGAAKITGQIISINGGLNA</sequence>
<dbReference type="EC" id="1.1.1.-" evidence="3"/>
<dbReference type="InterPro" id="IPR036291">
    <property type="entry name" value="NAD(P)-bd_dom_sf"/>
</dbReference>